<dbReference type="FunFam" id="1.25.40.470:FF:000015">
    <property type="entry name" value="Intraflagellar transport particle protein 140"/>
    <property type="match status" value="1"/>
</dbReference>
<dbReference type="InterPro" id="IPR015943">
    <property type="entry name" value="WD40/YVTN_repeat-like_dom_sf"/>
</dbReference>
<dbReference type="OMA" id="YAQFMES"/>
<keyword evidence="4" id="KW-0802">TPR repeat</keyword>
<reference evidence="11" key="2">
    <citation type="submission" date="2007-04" db="EMBL/GenBank/DDBJ databases">
        <title>The genome of the human body louse.</title>
        <authorList>
            <consortium name="The Human Body Louse Genome Consortium"/>
            <person name="Kirkness E."/>
            <person name="Walenz B."/>
            <person name="Hass B."/>
            <person name="Bruggner R."/>
            <person name="Strausberg R."/>
        </authorList>
    </citation>
    <scope>NUCLEOTIDE SEQUENCE</scope>
    <source>
        <strain evidence="11">USDA</strain>
    </source>
</reference>
<evidence type="ECO:0000256" key="6">
    <source>
        <dbReference type="ARBA" id="ARBA00023273"/>
    </source>
</evidence>
<dbReference type="EMBL" id="AAZO01003184">
    <property type="status" value="NOT_ANNOTATED_CDS"/>
    <property type="molecule type" value="Genomic_DNA"/>
</dbReference>
<dbReference type="KEGG" id="phu:Phum_PHUM275030"/>
<dbReference type="PANTHER" id="PTHR15722:SF7">
    <property type="entry name" value="INTRAFLAGELLAR TRANSPORT PROTEIN 140 HOMOLOG"/>
    <property type="match status" value="1"/>
</dbReference>
<dbReference type="OrthoDB" id="10258787at2759"/>
<dbReference type="InParanoid" id="E0VKY5"/>
<dbReference type="GO" id="GO:0030991">
    <property type="term" value="C:intraciliary transport particle A"/>
    <property type="evidence" value="ECO:0007669"/>
    <property type="project" value="TreeGrafter"/>
</dbReference>
<dbReference type="InterPro" id="IPR056154">
    <property type="entry name" value="Beta-prop_IFT140_1st"/>
</dbReference>
<sequence>MSVYFEKKISTTFGDICSNITWYKDVKLAIASYSQEKGGYLKLYKPASGDIILTNIQNSKAVSCVGWHPTGFLFVAWDFGSLCFWFEDTNEIFNVESPHQATINLLTFSPKGNRLISADIEGGLVGWNSCGKQLLTAFHHQLSNPVSHVAFRTPSIKGLVDLRNAAKAAVAGDPAALDLFTNLDMFTSWRPKTEGGKDNTVGSVHSDSQSFYAASSSGAIFYITENGRCQEVFDLGCGCKDILYRSDRDQLIVLTELMAVVQFTISSEGGLEELMKVKLSKGNQEVSSSMVWTKPGIVAINSGTSSIRLWNLDNGDNSALNLPNESNHAEYFTSLSYCSSKGLLCGGTNAGNLVIWRKGEEDWEIENTIPTSAPVKELLWGNELLAVNTLAGLYVLKQQPLAACHNQNITAIQTTGSNILLVIGDDEKNISINCEIQIHGVTVSNKYCAVWSDKNVVSYIITSNAGDAMNTQVAGTFNCICEDAGIFDESLIVLERERVTLRTIQGTVKQTLFLIATEGTPIIMGLNGHFTTVVTTQGYLKVWDISRREAKLQSSAKNLNEMIEDYGEAISASSNSKGSKVALIIALDTMIPDTKLYVLDLENDTVQWIDFTNGMTYVREDNTISQNVTDKVLSSFKWDTNDPKLLVCHTKSMPFNSKNKDKDTVNKENFAVLMWTCNEKGILVHEIISVKGRQPKLLACSAPNIFFISGSKNDATDKIMMGDFNGVECTSEATKNAILNFSYNLAVGNMDLAFKAINAVSSESVWTNLAKNCVKSKRLDVAIVCIGRVKNARIAKALREASKEPELEARVAILAVHFGMFEDAEELFKSCKRYDLLNKFYQASSEWDKAIEVAETNDRVHVRNTYHSYARHLEQNGEIDAALENYAKADTHRIYAPRLLLDDFPKLKNYVDQSLDPVLCKWIAQYMESQGDMDMALNYYTLAKDHLSIVRVLCFLNSFEQARDIVEKSGDRAAAYHLARKLEAMDKIEEALSFFTRAQTYGNAIRLCKENGLVDKIWSVALPASSANKADAALYLQQQGEIEKAILLYHNAGLVHKALDLAFSSGNKQVLARISSDLSSDTDPVLLEKLAEFFISNYQYDRAVDVLATAGKISEAINLCSEHSVPLTDELVERLNPSGPEKNKLLLEIGECALGQNNYHLATKKFTQAGDKVRAMKALLKSGDTDKIIFLAGVSREKEVYVMAANYLQALDWRSNSQLLNTIIQFYSKAKAHSALSNFYVACANVEIEEYQDFDKAAVALNEAKRCLHKISDEISARRALEVVESKIMMIHKYLKARKMFENGLQEDGTEECNQLLMELRRNPTIVRIGDVYALMLKYAENIPQARELFEAMKKEVDDPTNYLQLSLLESLGYQKPLRISNELDDDLGFEYSVNEHHEEKKKKCECNAIINPSKKIIFKRRNVRGDFLIDLY</sequence>
<protein>
    <submittedName>
        <fullName evidence="11 12">Uncharacterized protein</fullName>
    </submittedName>
</protein>
<dbReference type="Proteomes" id="UP000009046">
    <property type="component" value="Unassembled WGS sequence"/>
</dbReference>
<feature type="domain" description="IFT140 first beta-propeller" evidence="7">
    <location>
        <begin position="3"/>
        <end position="399"/>
    </location>
</feature>
<dbReference type="RefSeq" id="XP_002426779.1">
    <property type="nucleotide sequence ID" value="XM_002426734.1"/>
</dbReference>
<dbReference type="InterPro" id="IPR011990">
    <property type="entry name" value="TPR-like_helical_dom_sf"/>
</dbReference>
<dbReference type="InterPro" id="IPR056168">
    <property type="entry name" value="TPR_IF140/IFT172/WDR19"/>
</dbReference>
<comment type="subcellular location">
    <subcellularLocation>
        <location evidence="1">Cell projection</location>
        <location evidence="1">Cilium</location>
    </subcellularLocation>
</comment>
<dbReference type="InterPro" id="IPR001680">
    <property type="entry name" value="WD40_rpt"/>
</dbReference>
<evidence type="ECO:0000259" key="8">
    <source>
        <dbReference type="Pfam" id="PF23385"/>
    </source>
</evidence>
<keyword evidence="5" id="KW-0969">Cilium</keyword>
<dbReference type="Gene3D" id="2.130.10.10">
    <property type="entry name" value="YVTN repeat-like/Quinoprotein amine dehydrogenase"/>
    <property type="match status" value="2"/>
</dbReference>
<dbReference type="SMART" id="SM00320">
    <property type="entry name" value="WD40"/>
    <property type="match status" value="4"/>
</dbReference>
<dbReference type="EMBL" id="DS235255">
    <property type="protein sequence ID" value="EEB14041.1"/>
    <property type="molecule type" value="Genomic_DNA"/>
</dbReference>
<evidence type="ECO:0000313" key="11">
    <source>
        <dbReference type="EMBL" id="EEB14041.1"/>
    </source>
</evidence>
<dbReference type="Pfam" id="PF23383">
    <property type="entry name" value="Beta-prop_IFT140_1st"/>
    <property type="match status" value="1"/>
</dbReference>
<dbReference type="GO" id="GO:0036064">
    <property type="term" value="C:ciliary basal body"/>
    <property type="evidence" value="ECO:0007669"/>
    <property type="project" value="TreeGrafter"/>
</dbReference>
<evidence type="ECO:0000313" key="12">
    <source>
        <dbReference type="EnsemblMetazoa" id="PHUM275030-PA"/>
    </source>
</evidence>
<dbReference type="eggNOG" id="KOG3617">
    <property type="taxonomic scope" value="Eukaryota"/>
</dbReference>
<dbReference type="Pfam" id="PF23385">
    <property type="entry name" value="Beta-prop_IFT140_2nd"/>
    <property type="match status" value="1"/>
</dbReference>
<evidence type="ECO:0000256" key="2">
    <source>
        <dbReference type="ARBA" id="ARBA00022574"/>
    </source>
</evidence>
<feature type="domain" description="IF140 C-terminal TPR" evidence="9">
    <location>
        <begin position="1236"/>
        <end position="1354"/>
    </location>
</feature>
<evidence type="ECO:0000259" key="10">
    <source>
        <dbReference type="Pfam" id="PF24762"/>
    </source>
</evidence>
<dbReference type="GO" id="GO:0035721">
    <property type="term" value="P:intraciliary retrograde transport"/>
    <property type="evidence" value="ECO:0007669"/>
    <property type="project" value="TreeGrafter"/>
</dbReference>
<evidence type="ECO:0000313" key="13">
    <source>
        <dbReference type="Proteomes" id="UP000009046"/>
    </source>
</evidence>
<proteinExistence type="predicted"/>
<evidence type="ECO:0000256" key="4">
    <source>
        <dbReference type="ARBA" id="ARBA00022803"/>
    </source>
</evidence>
<dbReference type="Gene3D" id="1.25.40.470">
    <property type="match status" value="2"/>
</dbReference>
<keyword evidence="6" id="KW-0966">Cell projection</keyword>
<keyword evidence="2" id="KW-0853">WD repeat</keyword>
<dbReference type="CTD" id="8238988"/>
<keyword evidence="3" id="KW-0677">Repeat</keyword>
<keyword evidence="13" id="KW-1185">Reference proteome</keyword>
<dbReference type="Pfam" id="PF24760">
    <property type="entry name" value="TPR_IF140_C"/>
    <property type="match status" value="1"/>
</dbReference>
<dbReference type="GeneID" id="8238988"/>
<dbReference type="InterPro" id="IPR056156">
    <property type="entry name" value="TPR_IF140_C"/>
</dbReference>
<evidence type="ECO:0000259" key="7">
    <source>
        <dbReference type="Pfam" id="PF23383"/>
    </source>
</evidence>
<evidence type="ECO:0000256" key="3">
    <source>
        <dbReference type="ARBA" id="ARBA00022737"/>
    </source>
</evidence>
<evidence type="ECO:0000259" key="9">
    <source>
        <dbReference type="Pfam" id="PF24760"/>
    </source>
</evidence>
<reference evidence="12" key="3">
    <citation type="submission" date="2021-02" db="UniProtKB">
        <authorList>
            <consortium name="EnsemblMetazoa"/>
        </authorList>
    </citation>
    <scope>IDENTIFICATION</scope>
    <source>
        <strain evidence="12">USDA</strain>
    </source>
</reference>
<evidence type="ECO:0000256" key="5">
    <source>
        <dbReference type="ARBA" id="ARBA00023069"/>
    </source>
</evidence>
<dbReference type="SUPFAM" id="SSF69322">
    <property type="entry name" value="Tricorn protease domain 2"/>
    <property type="match status" value="1"/>
</dbReference>
<reference evidence="11" key="1">
    <citation type="submission" date="2007-04" db="EMBL/GenBank/DDBJ databases">
        <title>Annotation of Pediculus humanus corporis strain USDA.</title>
        <authorList>
            <person name="Kirkness E."/>
            <person name="Hannick L."/>
            <person name="Hass B."/>
            <person name="Bruggner R."/>
            <person name="Lawson D."/>
            <person name="Bidwell S."/>
            <person name="Joardar V."/>
            <person name="Caler E."/>
            <person name="Walenz B."/>
            <person name="Inman J."/>
            <person name="Schobel S."/>
            <person name="Galinsky K."/>
            <person name="Amedeo P."/>
            <person name="Strausberg R."/>
        </authorList>
    </citation>
    <scope>NUCLEOTIDE SEQUENCE</scope>
    <source>
        <strain evidence="11">USDA</strain>
    </source>
</reference>
<dbReference type="EnsemblMetazoa" id="PHUM275030-RA">
    <property type="protein sequence ID" value="PHUM275030-PA"/>
    <property type="gene ID" value="PHUM275030"/>
</dbReference>
<dbReference type="FunCoup" id="E0VKY5">
    <property type="interactions" value="596"/>
</dbReference>
<dbReference type="InterPro" id="IPR056155">
    <property type="entry name" value="Beta-prop_IFT140_2nd"/>
</dbReference>
<feature type="domain" description="IF140/IFT172/WDR19 TPR" evidence="10">
    <location>
        <begin position="748"/>
        <end position="1226"/>
    </location>
</feature>
<evidence type="ECO:0000256" key="1">
    <source>
        <dbReference type="ARBA" id="ARBA00004138"/>
    </source>
</evidence>
<dbReference type="HOGENOM" id="CLU_001853_1_0_1"/>
<feature type="domain" description="IFT140 second beta-propeller" evidence="8">
    <location>
        <begin position="407"/>
        <end position="709"/>
    </location>
</feature>
<dbReference type="GO" id="GO:0005930">
    <property type="term" value="C:axoneme"/>
    <property type="evidence" value="ECO:0007669"/>
    <property type="project" value="TreeGrafter"/>
</dbReference>
<dbReference type="PANTHER" id="PTHR15722">
    <property type="entry name" value="IFT140/172-RELATED"/>
    <property type="match status" value="1"/>
</dbReference>
<dbReference type="VEuPathDB" id="VectorBase:PHUM275030"/>
<gene>
    <name evidence="12" type="primary">8238988</name>
    <name evidence="11" type="ORF">Phum_PHUM275030</name>
</gene>
<dbReference type="SUPFAM" id="SSF82171">
    <property type="entry name" value="DPP6 N-terminal domain-like"/>
    <property type="match status" value="1"/>
</dbReference>
<dbReference type="Pfam" id="PF24762">
    <property type="entry name" value="TPR_IF140-IFT172"/>
    <property type="match status" value="1"/>
</dbReference>
<accession>E0VKY5</accession>
<dbReference type="SUPFAM" id="SSF48452">
    <property type="entry name" value="TPR-like"/>
    <property type="match status" value="2"/>
</dbReference>
<dbReference type="STRING" id="121224.E0VKY5"/>
<organism>
    <name type="scientific">Pediculus humanus subsp. corporis</name>
    <name type="common">Body louse</name>
    <dbReference type="NCBI Taxonomy" id="121224"/>
    <lineage>
        <taxon>Eukaryota</taxon>
        <taxon>Metazoa</taxon>
        <taxon>Ecdysozoa</taxon>
        <taxon>Arthropoda</taxon>
        <taxon>Hexapoda</taxon>
        <taxon>Insecta</taxon>
        <taxon>Pterygota</taxon>
        <taxon>Neoptera</taxon>
        <taxon>Paraneoptera</taxon>
        <taxon>Psocodea</taxon>
        <taxon>Troctomorpha</taxon>
        <taxon>Phthiraptera</taxon>
        <taxon>Anoplura</taxon>
        <taxon>Pediculidae</taxon>
        <taxon>Pediculus</taxon>
    </lineage>
</organism>
<name>E0VKY5_PEDHC</name>